<protein>
    <submittedName>
        <fullName evidence="2">Uncharacterized protein</fullName>
    </submittedName>
</protein>
<reference evidence="2 3" key="1">
    <citation type="submission" date="2024-09" db="EMBL/GenBank/DDBJ databases">
        <title>Chromosome-scale assembly of Riccia fluitans.</title>
        <authorList>
            <person name="Paukszto L."/>
            <person name="Sawicki J."/>
            <person name="Karawczyk K."/>
            <person name="Piernik-Szablinska J."/>
            <person name="Szczecinska M."/>
            <person name="Mazdziarz M."/>
        </authorList>
    </citation>
    <scope>NUCLEOTIDE SEQUENCE [LARGE SCALE GENOMIC DNA]</scope>
    <source>
        <strain evidence="2">Rf_01</strain>
        <tissue evidence="2">Aerial parts of the thallus</tissue>
    </source>
</reference>
<dbReference type="PROSITE" id="PS51257">
    <property type="entry name" value="PROKAR_LIPOPROTEIN"/>
    <property type="match status" value="1"/>
</dbReference>
<name>A0ABD1ZD79_9MARC</name>
<feature type="region of interest" description="Disordered" evidence="1">
    <location>
        <begin position="1"/>
        <end position="22"/>
    </location>
</feature>
<sequence>MNKPELLNISRERASHSQHRASSSSFLSAACYTLLPPAATTINHADSASPDDTSTPLRTLTLSTSADFQSQDLGQQLRKYVRYTGKPVSPEFRLLATGEDNQTKGRTRKK</sequence>
<dbReference type="Proteomes" id="UP001605036">
    <property type="component" value="Unassembled WGS sequence"/>
</dbReference>
<keyword evidence="3" id="KW-1185">Reference proteome</keyword>
<dbReference type="EMBL" id="JBHFFA010000001">
    <property type="protein sequence ID" value="KAL2649394.1"/>
    <property type="molecule type" value="Genomic_DNA"/>
</dbReference>
<dbReference type="AlphaFoldDB" id="A0ABD1ZD79"/>
<evidence type="ECO:0000313" key="3">
    <source>
        <dbReference type="Proteomes" id="UP001605036"/>
    </source>
</evidence>
<accession>A0ABD1ZD79</accession>
<proteinExistence type="predicted"/>
<gene>
    <name evidence="2" type="ORF">R1flu_017522</name>
</gene>
<comment type="caution">
    <text evidence="2">The sequence shown here is derived from an EMBL/GenBank/DDBJ whole genome shotgun (WGS) entry which is preliminary data.</text>
</comment>
<organism evidence="2 3">
    <name type="scientific">Riccia fluitans</name>
    <dbReference type="NCBI Taxonomy" id="41844"/>
    <lineage>
        <taxon>Eukaryota</taxon>
        <taxon>Viridiplantae</taxon>
        <taxon>Streptophyta</taxon>
        <taxon>Embryophyta</taxon>
        <taxon>Marchantiophyta</taxon>
        <taxon>Marchantiopsida</taxon>
        <taxon>Marchantiidae</taxon>
        <taxon>Marchantiales</taxon>
        <taxon>Ricciaceae</taxon>
        <taxon>Riccia</taxon>
    </lineage>
</organism>
<evidence type="ECO:0000256" key="1">
    <source>
        <dbReference type="SAM" id="MobiDB-lite"/>
    </source>
</evidence>
<evidence type="ECO:0000313" key="2">
    <source>
        <dbReference type="EMBL" id="KAL2649394.1"/>
    </source>
</evidence>